<gene>
    <name evidence="1" type="ORF">BHE75_04210</name>
</gene>
<protein>
    <submittedName>
        <fullName evidence="1">Uncharacterized protein</fullName>
    </submittedName>
</protein>
<reference evidence="1 2" key="1">
    <citation type="submission" date="2016-09" db="EMBL/GenBank/DDBJ databases">
        <title>Metabolic pathway, cell adaptation mechanisms and a novel monoxygenase revealed through proteogenomic-transcription analysis of a Sphingomonas haloaromaticamans strain degrading the fungicide ortho-phenylphenol.</title>
        <authorList>
            <person name="Perruchon C."/>
            <person name="Papadopoulou E.S."/>
            <person name="Rousidou C."/>
            <person name="Vasileiadis S."/>
            <person name="Tanou G."/>
            <person name="Amoutzias G."/>
            <person name="Molassiotis A."/>
            <person name="Karpouzas D.G."/>
        </authorList>
    </citation>
    <scope>NUCLEOTIDE SEQUENCE [LARGE SCALE GENOMIC DNA]</scope>
    <source>
        <strain evidence="1 2">P3</strain>
    </source>
</reference>
<evidence type="ECO:0000313" key="2">
    <source>
        <dbReference type="Proteomes" id="UP000179467"/>
    </source>
</evidence>
<dbReference type="AlphaFoldDB" id="A0A1S1HLB9"/>
<dbReference type="RefSeq" id="WP_139181798.1">
    <property type="nucleotide sequence ID" value="NZ_MIPT01000001.1"/>
</dbReference>
<keyword evidence="2" id="KW-1185">Reference proteome</keyword>
<evidence type="ECO:0000313" key="1">
    <source>
        <dbReference type="EMBL" id="OHT22186.1"/>
    </source>
</evidence>
<dbReference type="Proteomes" id="UP000179467">
    <property type="component" value="Unassembled WGS sequence"/>
</dbReference>
<dbReference type="EMBL" id="MIPT01000001">
    <property type="protein sequence ID" value="OHT22186.1"/>
    <property type="molecule type" value="Genomic_DNA"/>
</dbReference>
<sequence>MKLPRGLIGPIYAMARPRRPGAERETVIAAAGTNGSASNRARQLARAVAAAALADIDRDPAEHVIRLLRDLAPTPLDTLAISAEIDTAGLVIAERVRRLRARGGRRLSDREALSEDSEVIAAVASILSERYRRYLAKK</sequence>
<name>A0A1S1HLB9_9SPHN</name>
<organism evidence="1 2">
    <name type="scientific">Edaphosphingomonas haloaromaticamans</name>
    <dbReference type="NCBI Taxonomy" id="653954"/>
    <lineage>
        <taxon>Bacteria</taxon>
        <taxon>Pseudomonadati</taxon>
        <taxon>Pseudomonadota</taxon>
        <taxon>Alphaproteobacteria</taxon>
        <taxon>Sphingomonadales</taxon>
        <taxon>Rhizorhabdaceae</taxon>
        <taxon>Edaphosphingomonas</taxon>
    </lineage>
</organism>
<comment type="caution">
    <text evidence="1">The sequence shown here is derived from an EMBL/GenBank/DDBJ whole genome shotgun (WGS) entry which is preliminary data.</text>
</comment>
<accession>A0A1S1HLB9</accession>
<proteinExistence type="predicted"/>
<dbReference type="OrthoDB" id="10000516at2"/>